<evidence type="ECO:0000256" key="4">
    <source>
        <dbReference type="ARBA" id="ARBA00023015"/>
    </source>
</evidence>
<dbReference type="EMBL" id="NIDN02000336">
    <property type="protein sequence ID" value="RLL93319.1"/>
    <property type="molecule type" value="Genomic_DNA"/>
</dbReference>
<dbReference type="GO" id="GO:0006351">
    <property type="term" value="P:DNA-templated transcription"/>
    <property type="evidence" value="ECO:0007669"/>
    <property type="project" value="InterPro"/>
</dbReference>
<dbReference type="PANTHER" id="PTHR31845">
    <property type="entry name" value="FINGER DOMAIN PROTEIN, PUTATIVE-RELATED"/>
    <property type="match status" value="1"/>
</dbReference>
<dbReference type="OrthoDB" id="5226580at2759"/>
<dbReference type="InterPro" id="IPR036864">
    <property type="entry name" value="Zn2-C6_fun-type_DNA-bd_sf"/>
</dbReference>
<evidence type="ECO:0000313" key="9">
    <source>
        <dbReference type="EMBL" id="RLL93319.1"/>
    </source>
</evidence>
<keyword evidence="3" id="KW-0862">Zinc</keyword>
<reference evidence="9 10" key="1">
    <citation type="submission" date="2018-08" db="EMBL/GenBank/DDBJ databases">
        <title>Draft genome sequences of two Aspergillus turcosus clinical strains isolated from bronchoalveolar lavage fluid: one azole-susceptible and the other azole-resistant.</title>
        <authorList>
            <person name="Parent-Michaud M."/>
            <person name="Dufresne P.J."/>
            <person name="Fournier E."/>
            <person name="Martineau C."/>
            <person name="Moreira S."/>
            <person name="Perkins V."/>
            <person name="De Repentigny L."/>
            <person name="Dufresne S.F."/>
        </authorList>
    </citation>
    <scope>NUCLEOTIDE SEQUENCE [LARGE SCALE GENOMIC DNA]</scope>
    <source>
        <strain evidence="9">HMR AF 1038</strain>
    </source>
</reference>
<dbReference type="PROSITE" id="PS50048">
    <property type="entry name" value="ZN2_CY6_FUNGAL_2"/>
    <property type="match status" value="1"/>
</dbReference>
<feature type="domain" description="Zn(2)-C6 fungal-type" evidence="8">
    <location>
        <begin position="14"/>
        <end position="45"/>
    </location>
</feature>
<keyword evidence="7" id="KW-0539">Nucleus</keyword>
<dbReference type="STRING" id="1245748.A0A421CTV7"/>
<dbReference type="GO" id="GO:0008270">
    <property type="term" value="F:zinc ion binding"/>
    <property type="evidence" value="ECO:0007669"/>
    <property type="project" value="InterPro"/>
</dbReference>
<dbReference type="PANTHER" id="PTHR31845:SF10">
    <property type="entry name" value="ZN(II)2CYS6 TRANSCRIPTION FACTOR (EUROFUNG)"/>
    <property type="match status" value="1"/>
</dbReference>
<dbReference type="AlphaFoldDB" id="A0A421CTV7"/>
<evidence type="ECO:0000256" key="3">
    <source>
        <dbReference type="ARBA" id="ARBA00022833"/>
    </source>
</evidence>
<dbReference type="PROSITE" id="PS00463">
    <property type="entry name" value="ZN2_CY6_FUNGAL_1"/>
    <property type="match status" value="1"/>
</dbReference>
<dbReference type="InterPro" id="IPR051089">
    <property type="entry name" value="prtT"/>
</dbReference>
<dbReference type="CDD" id="cd12148">
    <property type="entry name" value="fungal_TF_MHR"/>
    <property type="match status" value="1"/>
</dbReference>
<keyword evidence="2" id="KW-0479">Metal-binding</keyword>
<dbReference type="GO" id="GO:0005634">
    <property type="term" value="C:nucleus"/>
    <property type="evidence" value="ECO:0007669"/>
    <property type="project" value="UniProtKB-SubCell"/>
</dbReference>
<accession>A0A421CTV7</accession>
<evidence type="ECO:0000256" key="2">
    <source>
        <dbReference type="ARBA" id="ARBA00022723"/>
    </source>
</evidence>
<evidence type="ECO:0000256" key="5">
    <source>
        <dbReference type="ARBA" id="ARBA00023125"/>
    </source>
</evidence>
<dbReference type="SUPFAM" id="SSF57701">
    <property type="entry name" value="Zn2/Cys6 DNA-binding domain"/>
    <property type="match status" value="1"/>
</dbReference>
<protein>
    <recommendedName>
        <fullName evidence="8">Zn(2)-C6 fungal-type domain-containing protein</fullName>
    </recommendedName>
</protein>
<evidence type="ECO:0000256" key="6">
    <source>
        <dbReference type="ARBA" id="ARBA00023163"/>
    </source>
</evidence>
<keyword evidence="10" id="KW-1185">Reference proteome</keyword>
<dbReference type="InterPro" id="IPR001138">
    <property type="entry name" value="Zn2Cys6_DnaBD"/>
</dbReference>
<dbReference type="GO" id="GO:0000976">
    <property type="term" value="F:transcription cis-regulatory region binding"/>
    <property type="evidence" value="ECO:0007669"/>
    <property type="project" value="TreeGrafter"/>
</dbReference>
<organism evidence="9 10">
    <name type="scientific">Aspergillus turcosus</name>
    <dbReference type="NCBI Taxonomy" id="1245748"/>
    <lineage>
        <taxon>Eukaryota</taxon>
        <taxon>Fungi</taxon>
        <taxon>Dikarya</taxon>
        <taxon>Ascomycota</taxon>
        <taxon>Pezizomycotina</taxon>
        <taxon>Eurotiomycetes</taxon>
        <taxon>Eurotiomycetidae</taxon>
        <taxon>Eurotiales</taxon>
        <taxon>Aspergillaceae</taxon>
        <taxon>Aspergillus</taxon>
        <taxon>Aspergillus subgen. Fumigati</taxon>
    </lineage>
</organism>
<sequence>MVRRYRARIREPKACQQCAYAKVKCDQQEAGGCKRCLSLKRECITQVPGAHKRKATSPLDVARLEKKLDTMACLVGEASQITSGASLTSEHANRRQEQDTSPSVLPWDESFYLTPENASVILTKYRAEMSYLCPSVVIPLDMTLPELLQKSPLLSSAILMVTCLDDANQQKRMTDQFLEHVSRSIVKEQQRSLDILQALLVCLSWYHFLFESEEQLSIILHLALAVLNSLGLHQKPNLTSGKPQQPCEHDNLRTTDERRAYLGCFYTTCVAATCLKDMDPLRYTSYTDECCRVLEELHEHPTDMYLVRLARQNRMVHRIVQTLPFDAYYPPQIAPSGSVQTCVKHLEAELNHMKPSSAQDSIQDSILALQYYSLELFLYESALEGDFSKDNRSSTRVHYDILHSSLTSAKEFFSTFSSLAPQYFLYLPYWVYQEYYHAVNSLSKFLLLAWKGGHQINEAITIDVPTAVTMFIEKAKEAIQLCHPEESSLCAHEILDQLVSCVRAFEALHEARLAAVESDEITPIAASRNSIRDVTFSLPHGLSWQFLDSD</sequence>
<comment type="subcellular location">
    <subcellularLocation>
        <location evidence="1">Nucleus</location>
    </subcellularLocation>
</comment>
<evidence type="ECO:0000256" key="1">
    <source>
        <dbReference type="ARBA" id="ARBA00004123"/>
    </source>
</evidence>
<dbReference type="GO" id="GO:0000981">
    <property type="term" value="F:DNA-binding transcription factor activity, RNA polymerase II-specific"/>
    <property type="evidence" value="ECO:0007669"/>
    <property type="project" value="InterPro"/>
</dbReference>
<evidence type="ECO:0000256" key="7">
    <source>
        <dbReference type="ARBA" id="ARBA00023242"/>
    </source>
</evidence>
<dbReference type="InterPro" id="IPR007219">
    <property type="entry name" value="XnlR_reg_dom"/>
</dbReference>
<keyword evidence="4" id="KW-0805">Transcription regulation</keyword>
<gene>
    <name evidence="9" type="ORF">CFD26_101442</name>
</gene>
<evidence type="ECO:0000259" key="8">
    <source>
        <dbReference type="PROSITE" id="PS50048"/>
    </source>
</evidence>
<dbReference type="Pfam" id="PF04082">
    <property type="entry name" value="Fungal_trans"/>
    <property type="match status" value="1"/>
</dbReference>
<dbReference type="CDD" id="cd00067">
    <property type="entry name" value="GAL4"/>
    <property type="match status" value="1"/>
</dbReference>
<dbReference type="Proteomes" id="UP000215289">
    <property type="component" value="Unassembled WGS sequence"/>
</dbReference>
<evidence type="ECO:0000313" key="10">
    <source>
        <dbReference type="Proteomes" id="UP000215289"/>
    </source>
</evidence>
<dbReference type="Gene3D" id="4.10.240.10">
    <property type="entry name" value="Zn(2)-C6 fungal-type DNA-binding domain"/>
    <property type="match status" value="1"/>
</dbReference>
<keyword evidence="5" id="KW-0238">DNA-binding</keyword>
<comment type="caution">
    <text evidence="9">The sequence shown here is derived from an EMBL/GenBank/DDBJ whole genome shotgun (WGS) entry which is preliminary data.</text>
</comment>
<name>A0A421CTV7_9EURO</name>
<keyword evidence="6" id="KW-0804">Transcription</keyword>
<proteinExistence type="predicted"/>